<evidence type="ECO:0000313" key="3">
    <source>
        <dbReference type="Proteomes" id="UP000000759"/>
    </source>
</evidence>
<feature type="region of interest" description="Disordered" evidence="1">
    <location>
        <begin position="1"/>
        <end position="61"/>
    </location>
</feature>
<dbReference type="InParanoid" id="B7FTJ9"/>
<dbReference type="EMBL" id="CM000607">
    <property type="protein sequence ID" value="EEC50093.1"/>
    <property type="molecule type" value="Genomic_DNA"/>
</dbReference>
<evidence type="ECO:0000313" key="2">
    <source>
        <dbReference type="EMBL" id="EEC50093.1"/>
    </source>
</evidence>
<sequence length="994" mass="111100">MTEHRRRHRNNSTVGTSGIVAVRGNSRIAPSDDTEEHRPDPHKDHPHTTRTCRTSPAFRSPNARRRSSMCAKLWCVGALTCALVGTRNHTFLWTIPTLSTTTLWWSTTSRLDGACGGLRFQSLACRLVTETTDSEAVPLVVSAPSHEKEVPVQKAFPVGWESNVSSLWQRDPPDESPNLPILSADPHHPQEPVPPSAPLNPVLTTLVDPQHVDVDTHHHNPTPVPPFRPNQAWAQYKAWHSIDAMHADGSWNATSTRQYAVVPYWCPERAGNILHNALNSVLWAVLHNRTILWRYVTNNAQQVRNAEDLCQSILPRAEWMPTWDVTQPRLGLPEPVPVPNMVDTYAHDRAHPVVLFPQLPDIEKERPDIRRVDWADHPWRRETYNDPAYIEQTLPPPQRAIASDLVAEGVPFLMGMLLREIFRFPLDVTEFRPNVDDEQQQQQAVSVALHSRHIVDADDGSYVAAEKTCLAQMLPTLPRSNGTDPIATPCRVYLMSDRPLTLSLLSDWLRERGCTPIVAAHDDASPNAIVEEHGPYSGKGFIEDLTVASLARTGTVGNRHRSSYMLLEELVAYDRVHEAWIQAGRPASWSDPAAPGKPGPLQFCALPHQGVQGYDYGPGTPNFVRPMYLEPLIPDATVDTYVTQHSATALHAESLETLKTRRYAVAHYSCPVEAGTRLHHFMNAVVWSIASNRTLLWKYNDDRNSVRDCQKILGRLSWLPAYNEWAPKLQLPPPVDLLVGSTETATSVIPKSPTNFSWEEASQLEDFSVVVFPSLTGRIPRDWAPYRTLLATSTQQSTLDRLYDLGADVLYGTVLYKSFQYSRIVRMAAFNIPKDTPGAVSIALHRRHRVGEPVDDVATKEVACLDQMIPRNSSDLVSCRVMVASDQTETAQNVQAWLSVHRPGCTIVVPPLPEDGMAVSPAQYFFQAMNVLASRVTSGFIGHGQHPLSHLVREQLEYRRHHNIWAAGRVPPVFGELPTCDLDTIGRTDPITTA</sequence>
<dbReference type="Proteomes" id="UP000000759">
    <property type="component" value="Chromosome 4"/>
</dbReference>
<name>B7FTJ9_PHATC</name>
<keyword evidence="3" id="KW-1185">Reference proteome</keyword>
<evidence type="ECO:0000256" key="1">
    <source>
        <dbReference type="SAM" id="MobiDB-lite"/>
    </source>
</evidence>
<dbReference type="eggNOG" id="ENOG502T0YG">
    <property type="taxonomic scope" value="Eukaryota"/>
</dbReference>
<feature type="region of interest" description="Disordered" evidence="1">
    <location>
        <begin position="166"/>
        <end position="200"/>
    </location>
</feature>
<feature type="compositionally biased region" description="Basic residues" evidence="1">
    <location>
        <begin position="1"/>
        <end position="10"/>
    </location>
</feature>
<dbReference type="HOGENOM" id="CLU_301007_0_0_1"/>
<accession>B7FTJ9</accession>
<dbReference type="GeneID" id="7197998"/>
<organism evidence="2 3">
    <name type="scientific">Phaeodactylum tricornutum (strain CCAP 1055/1)</name>
    <dbReference type="NCBI Taxonomy" id="556484"/>
    <lineage>
        <taxon>Eukaryota</taxon>
        <taxon>Sar</taxon>
        <taxon>Stramenopiles</taxon>
        <taxon>Ochrophyta</taxon>
        <taxon>Bacillariophyta</taxon>
        <taxon>Bacillariophyceae</taxon>
        <taxon>Bacillariophycidae</taxon>
        <taxon>Naviculales</taxon>
        <taxon>Phaeodactylaceae</taxon>
        <taxon>Phaeodactylum</taxon>
    </lineage>
</organism>
<dbReference type="OrthoDB" id="48679at2759"/>
<feature type="compositionally biased region" description="Basic and acidic residues" evidence="1">
    <location>
        <begin position="35"/>
        <end position="47"/>
    </location>
</feature>
<dbReference type="PaxDb" id="2850-Phatr44276"/>
<dbReference type="AlphaFoldDB" id="B7FTJ9"/>
<dbReference type="KEGG" id="pti:PHATRDRAFT_44276"/>
<proteinExistence type="predicted"/>
<reference evidence="2 3" key="1">
    <citation type="journal article" date="2008" name="Nature">
        <title>The Phaeodactylum genome reveals the evolutionary history of diatom genomes.</title>
        <authorList>
            <person name="Bowler C."/>
            <person name="Allen A.E."/>
            <person name="Badger J.H."/>
            <person name="Grimwood J."/>
            <person name="Jabbari K."/>
            <person name="Kuo A."/>
            <person name="Maheswari U."/>
            <person name="Martens C."/>
            <person name="Maumus F."/>
            <person name="Otillar R.P."/>
            <person name="Rayko E."/>
            <person name="Salamov A."/>
            <person name="Vandepoele K."/>
            <person name="Beszteri B."/>
            <person name="Gruber A."/>
            <person name="Heijde M."/>
            <person name="Katinka M."/>
            <person name="Mock T."/>
            <person name="Valentin K."/>
            <person name="Verret F."/>
            <person name="Berges J.A."/>
            <person name="Brownlee C."/>
            <person name="Cadoret J.P."/>
            <person name="Chiovitti A."/>
            <person name="Choi C.J."/>
            <person name="Coesel S."/>
            <person name="De Martino A."/>
            <person name="Detter J.C."/>
            <person name="Durkin C."/>
            <person name="Falciatore A."/>
            <person name="Fournet J."/>
            <person name="Haruta M."/>
            <person name="Huysman M.J."/>
            <person name="Jenkins B.D."/>
            <person name="Jiroutova K."/>
            <person name="Jorgensen R.E."/>
            <person name="Joubert Y."/>
            <person name="Kaplan A."/>
            <person name="Kroger N."/>
            <person name="Kroth P.G."/>
            <person name="La Roche J."/>
            <person name="Lindquist E."/>
            <person name="Lommer M."/>
            <person name="Martin-Jezequel V."/>
            <person name="Lopez P.J."/>
            <person name="Lucas S."/>
            <person name="Mangogna M."/>
            <person name="McGinnis K."/>
            <person name="Medlin L.K."/>
            <person name="Montsant A."/>
            <person name="Oudot-Le Secq M.P."/>
            <person name="Napoli C."/>
            <person name="Obornik M."/>
            <person name="Parker M.S."/>
            <person name="Petit J.L."/>
            <person name="Porcel B.M."/>
            <person name="Poulsen N."/>
            <person name="Robison M."/>
            <person name="Rychlewski L."/>
            <person name="Rynearson T.A."/>
            <person name="Schmutz J."/>
            <person name="Shapiro H."/>
            <person name="Siaut M."/>
            <person name="Stanley M."/>
            <person name="Sussman M.R."/>
            <person name="Taylor A.R."/>
            <person name="Vardi A."/>
            <person name="von Dassow P."/>
            <person name="Vyverman W."/>
            <person name="Willis A."/>
            <person name="Wyrwicz L.S."/>
            <person name="Rokhsar D.S."/>
            <person name="Weissenbach J."/>
            <person name="Armbrust E.V."/>
            <person name="Green B.R."/>
            <person name="Van de Peer Y."/>
            <person name="Grigoriev I.V."/>
        </authorList>
    </citation>
    <scope>NUCLEOTIDE SEQUENCE [LARGE SCALE GENOMIC DNA]</scope>
    <source>
        <strain evidence="2 3">CCAP 1055/1</strain>
    </source>
</reference>
<dbReference type="RefSeq" id="XP_002178428.1">
    <property type="nucleotide sequence ID" value="XM_002178392.1"/>
</dbReference>
<protein>
    <submittedName>
        <fullName evidence="2">Uncharacterized protein</fullName>
    </submittedName>
</protein>
<reference evidence="3" key="2">
    <citation type="submission" date="2008-08" db="EMBL/GenBank/DDBJ databases">
        <authorList>
            <consortium name="Diatom Consortium"/>
            <person name="Grigoriev I."/>
            <person name="Grimwood J."/>
            <person name="Kuo A."/>
            <person name="Otillar R.P."/>
            <person name="Salamov A."/>
            <person name="Detter J.C."/>
            <person name="Lindquist E."/>
            <person name="Shapiro H."/>
            <person name="Lucas S."/>
            <person name="Glavina del Rio T."/>
            <person name="Pitluck S."/>
            <person name="Rokhsar D."/>
            <person name="Bowler C."/>
        </authorList>
    </citation>
    <scope>GENOME REANNOTATION</scope>
    <source>
        <strain evidence="3">CCAP 1055/1</strain>
    </source>
</reference>
<gene>
    <name evidence="2" type="ORF">PHATRDRAFT_44276</name>
</gene>